<evidence type="ECO:0000313" key="2">
    <source>
        <dbReference type="Proteomes" id="UP000005798"/>
    </source>
</evidence>
<proteinExistence type="predicted"/>
<gene>
    <name evidence="1" type="ORF">CLORAM_00824</name>
</gene>
<reference evidence="1" key="2">
    <citation type="submission" date="2014-06" db="EMBL/GenBank/DDBJ databases">
        <title>Draft genome sequence of Clostridium ramosum(DSM 1402).</title>
        <authorList>
            <person name="Sudarsanam P."/>
            <person name="Ley R."/>
            <person name="Guruge J."/>
            <person name="Turnbaugh P.J."/>
            <person name="Mahowald M."/>
            <person name="Liep D."/>
            <person name="Gordon J."/>
        </authorList>
    </citation>
    <scope>NUCLEOTIDE SEQUENCE</scope>
    <source>
        <strain evidence="1">DSM 1402</strain>
    </source>
</reference>
<accession>B0N307</accession>
<name>B0N307_9FIRM</name>
<organism evidence="1 2">
    <name type="scientific">Thomasclavelia ramosa DSM 1402</name>
    <dbReference type="NCBI Taxonomy" id="445974"/>
    <lineage>
        <taxon>Bacteria</taxon>
        <taxon>Bacillati</taxon>
        <taxon>Bacillota</taxon>
        <taxon>Erysipelotrichia</taxon>
        <taxon>Erysipelotrichales</taxon>
        <taxon>Coprobacillaceae</taxon>
        <taxon>Thomasclavelia</taxon>
    </lineage>
</organism>
<dbReference type="AlphaFoldDB" id="B0N307"/>
<protein>
    <submittedName>
        <fullName evidence="1">Uncharacterized protein</fullName>
    </submittedName>
</protein>
<reference evidence="1" key="1">
    <citation type="submission" date="2007-11" db="EMBL/GenBank/DDBJ databases">
        <authorList>
            <person name="Fulton L."/>
            <person name="Clifton S."/>
            <person name="Fulton B."/>
            <person name="Xu J."/>
            <person name="Minx P."/>
            <person name="Pepin K.H."/>
            <person name="Johnson M."/>
            <person name="Thiruvilangam P."/>
            <person name="Bhonagiri V."/>
            <person name="Nash W.E."/>
            <person name="Mardis E.R."/>
            <person name="Wilson R.K."/>
        </authorList>
    </citation>
    <scope>NUCLEOTIDE SEQUENCE [LARGE SCALE GENOMIC DNA]</scope>
    <source>
        <strain evidence="1">DSM 1402</strain>
    </source>
</reference>
<sequence>MRWERAVKLVFIVCLIISSLSTTRVKEFENSKTLVDNFDTEAPSA</sequence>
<comment type="caution">
    <text evidence="1">The sequence shown here is derived from an EMBL/GenBank/DDBJ whole genome shotgun (WGS) entry which is preliminary data.</text>
</comment>
<evidence type="ECO:0000313" key="1">
    <source>
        <dbReference type="EMBL" id="EDS18829.1"/>
    </source>
</evidence>
<dbReference type="HOGENOM" id="CLU_3199620_0_0_9"/>
<keyword evidence="2" id="KW-1185">Reference proteome</keyword>
<dbReference type="EMBL" id="ABFX02000004">
    <property type="protein sequence ID" value="EDS18829.1"/>
    <property type="molecule type" value="Genomic_DNA"/>
</dbReference>
<dbReference type="Proteomes" id="UP000005798">
    <property type="component" value="Unassembled WGS sequence"/>
</dbReference>